<evidence type="ECO:0000256" key="1">
    <source>
        <dbReference type="ARBA" id="ARBA00038176"/>
    </source>
</evidence>
<feature type="compositionally biased region" description="Basic residues" evidence="3">
    <location>
        <begin position="183"/>
        <end position="230"/>
    </location>
</feature>
<dbReference type="PANTHER" id="PTHR22426:SF2">
    <property type="entry name" value="ARGININE_SERINE-RICH COILED-COIL PROTEIN 2"/>
    <property type="match status" value="1"/>
</dbReference>
<evidence type="ECO:0000259" key="4">
    <source>
        <dbReference type="Pfam" id="PF15477"/>
    </source>
</evidence>
<evidence type="ECO:0000256" key="3">
    <source>
        <dbReference type="SAM" id="MobiDB-lite"/>
    </source>
</evidence>
<proteinExistence type="inferred from homology"/>
<dbReference type="InterPro" id="IPR028124">
    <property type="entry name" value="SMAP_dom"/>
</dbReference>
<feature type="compositionally biased region" description="Basic residues" evidence="3">
    <location>
        <begin position="65"/>
        <end position="77"/>
    </location>
</feature>
<keyword evidence="6" id="KW-1185">Reference proteome</keyword>
<accession>A0ABP0G7G3</accession>
<feature type="compositionally biased region" description="Basic and acidic residues" evidence="3">
    <location>
        <begin position="78"/>
        <end position="89"/>
    </location>
</feature>
<feature type="compositionally biased region" description="Basic and acidic residues" evidence="3">
    <location>
        <begin position="15"/>
        <end position="24"/>
    </location>
</feature>
<feature type="region of interest" description="Disordered" evidence="3">
    <location>
        <begin position="1"/>
        <end position="261"/>
    </location>
</feature>
<feature type="compositionally biased region" description="Basic residues" evidence="3">
    <location>
        <begin position="157"/>
        <end position="168"/>
    </location>
</feature>
<feature type="compositionally biased region" description="Basic and acidic residues" evidence="3">
    <location>
        <begin position="426"/>
        <end position="436"/>
    </location>
</feature>
<feature type="compositionally biased region" description="Basic residues" evidence="3">
    <location>
        <begin position="120"/>
        <end position="150"/>
    </location>
</feature>
<protein>
    <recommendedName>
        <fullName evidence="2">Arginine/serine-rich coiled-coil protein 2</fullName>
    </recommendedName>
</protein>
<gene>
    <name evidence="5" type="ORF">CVLEPA_LOCUS19823</name>
</gene>
<dbReference type="Pfam" id="PF15477">
    <property type="entry name" value="SMAP"/>
    <property type="match status" value="1"/>
</dbReference>
<dbReference type="EMBL" id="CAWYQH010000106">
    <property type="protein sequence ID" value="CAK8687758.1"/>
    <property type="molecule type" value="Genomic_DNA"/>
</dbReference>
<evidence type="ECO:0000313" key="6">
    <source>
        <dbReference type="Proteomes" id="UP001642483"/>
    </source>
</evidence>
<feature type="domain" description="Small acidic protein-like" evidence="4">
    <location>
        <begin position="396"/>
        <end position="462"/>
    </location>
</feature>
<sequence>MANTGVRPDGWTPKNDWENQSKENAEDEEKNVEEEDNNLKTGNEEKVVEKVKGRSSSRSESPKPVKFKKAKRDHLRKRSSDDSDDEKREKKSRKGDKKRRSRSPRRRRSASQHRHDDNRSRRRNGSREHRRRSKERTRKRSRSRSRRRSSRHDSSSPKRRGKSRRSRSRSRDGNKSDDEKKSSPRKTKARSRSRSRKRSSSRSRRRRSRSRDHKSRRSRSRSRGRRKKERSKSPQRAPSKSRRKRSRSGSPYRFGMNQAMDAQERLARRLERAKELTKIKKEEERKKIAENSLLGLKDDKLKEAIEKAANQIVASATGQITPQTVLSAQAAAQMDALKKQAEAETGISVPSYYNPLVVNPMQYAQQQAKRKKLWSKKEDTEVETTSSKEPGGTGIWSKMSLGDNKSDEKFAKLMGIKHQEQSPGEKVADEEAKKRQELFSNLDQQYEQARVVTHTQRGAGLGFASTNPNTLLAQQANQQLNTNLQNTT</sequence>
<comment type="similarity">
    <text evidence="1">Belongs to the RSRC2 family.</text>
</comment>
<evidence type="ECO:0000256" key="2">
    <source>
        <dbReference type="ARBA" id="ARBA00040671"/>
    </source>
</evidence>
<name>A0ABP0G7G3_CLALP</name>
<feature type="compositionally biased region" description="Basic and acidic residues" evidence="3">
    <location>
        <begin position="42"/>
        <end position="52"/>
    </location>
</feature>
<feature type="region of interest" description="Disordered" evidence="3">
    <location>
        <begin position="369"/>
        <end position="403"/>
    </location>
</feature>
<feature type="compositionally biased region" description="Acidic residues" evidence="3">
    <location>
        <begin position="25"/>
        <end position="36"/>
    </location>
</feature>
<organism evidence="5 6">
    <name type="scientific">Clavelina lepadiformis</name>
    <name type="common">Light-bulb sea squirt</name>
    <name type="synonym">Ascidia lepadiformis</name>
    <dbReference type="NCBI Taxonomy" id="159417"/>
    <lineage>
        <taxon>Eukaryota</taxon>
        <taxon>Metazoa</taxon>
        <taxon>Chordata</taxon>
        <taxon>Tunicata</taxon>
        <taxon>Ascidiacea</taxon>
        <taxon>Aplousobranchia</taxon>
        <taxon>Clavelinidae</taxon>
        <taxon>Clavelina</taxon>
    </lineage>
</organism>
<comment type="caution">
    <text evidence="5">The sequence shown here is derived from an EMBL/GenBank/DDBJ whole genome shotgun (WGS) entry which is preliminary data.</text>
</comment>
<reference evidence="5 6" key="1">
    <citation type="submission" date="2024-02" db="EMBL/GenBank/DDBJ databases">
        <authorList>
            <person name="Daric V."/>
            <person name="Darras S."/>
        </authorList>
    </citation>
    <scope>NUCLEOTIDE SEQUENCE [LARGE SCALE GENOMIC DNA]</scope>
</reference>
<dbReference type="PANTHER" id="PTHR22426">
    <property type="entry name" value="ARGININE_SERINE-RICH COILED-COIL PROTEIN 2"/>
    <property type="match status" value="1"/>
</dbReference>
<evidence type="ECO:0000313" key="5">
    <source>
        <dbReference type="EMBL" id="CAK8687758.1"/>
    </source>
</evidence>
<feature type="region of interest" description="Disordered" evidence="3">
    <location>
        <begin position="415"/>
        <end position="436"/>
    </location>
</feature>
<feature type="compositionally biased region" description="Basic residues" evidence="3">
    <location>
        <begin position="90"/>
        <end position="112"/>
    </location>
</feature>
<dbReference type="Proteomes" id="UP001642483">
    <property type="component" value="Unassembled WGS sequence"/>
</dbReference>
<feature type="compositionally biased region" description="Basic and acidic residues" evidence="3">
    <location>
        <begin position="169"/>
        <end position="182"/>
    </location>
</feature>